<dbReference type="PROSITE" id="PS00250">
    <property type="entry name" value="TGF_BETA_1"/>
    <property type="match status" value="1"/>
</dbReference>
<comment type="subcellular location">
    <subcellularLocation>
        <location evidence="1">Secreted</location>
    </subcellularLocation>
</comment>
<dbReference type="GO" id="GO:0005125">
    <property type="term" value="F:cytokine activity"/>
    <property type="evidence" value="ECO:0007669"/>
    <property type="project" value="TreeGrafter"/>
</dbReference>
<dbReference type="SMART" id="SM00204">
    <property type="entry name" value="TGFB"/>
    <property type="match status" value="1"/>
</dbReference>
<dbReference type="Pfam" id="PF00019">
    <property type="entry name" value="TGF_beta"/>
    <property type="match status" value="1"/>
</dbReference>
<organism evidence="11 12">
    <name type="scientific">Channa argus</name>
    <name type="common">Northern snakehead</name>
    <name type="synonym">Ophicephalus argus</name>
    <dbReference type="NCBI Taxonomy" id="215402"/>
    <lineage>
        <taxon>Eukaryota</taxon>
        <taxon>Metazoa</taxon>
        <taxon>Chordata</taxon>
        <taxon>Craniata</taxon>
        <taxon>Vertebrata</taxon>
        <taxon>Euteleostomi</taxon>
        <taxon>Actinopterygii</taxon>
        <taxon>Neopterygii</taxon>
        <taxon>Teleostei</taxon>
        <taxon>Neoteleostei</taxon>
        <taxon>Acanthomorphata</taxon>
        <taxon>Anabantaria</taxon>
        <taxon>Anabantiformes</taxon>
        <taxon>Channoidei</taxon>
        <taxon>Channidae</taxon>
        <taxon>Channa</taxon>
    </lineage>
</organism>
<evidence type="ECO:0000256" key="1">
    <source>
        <dbReference type="ARBA" id="ARBA00004613"/>
    </source>
</evidence>
<evidence type="ECO:0000256" key="3">
    <source>
        <dbReference type="ARBA" id="ARBA00022525"/>
    </source>
</evidence>
<keyword evidence="12" id="KW-1185">Reference proteome</keyword>
<accession>A0A6G1Q952</accession>
<keyword evidence="7" id="KW-0325">Glycoprotein</keyword>
<evidence type="ECO:0000313" key="12">
    <source>
        <dbReference type="Proteomes" id="UP000503349"/>
    </source>
</evidence>
<dbReference type="InterPro" id="IPR017948">
    <property type="entry name" value="TGFb_CS"/>
</dbReference>
<feature type="chain" id="PRO_5026206464" evidence="9">
    <location>
        <begin position="25"/>
        <end position="377"/>
    </location>
</feature>
<dbReference type="CDD" id="cd19376">
    <property type="entry name" value="TGF_beta_GDF15"/>
    <property type="match status" value="1"/>
</dbReference>
<dbReference type="FunFam" id="2.10.90.10:FF:000012">
    <property type="entry name" value="Growth/differentiation factor 9 (Predicted)"/>
    <property type="match status" value="1"/>
</dbReference>
<dbReference type="OrthoDB" id="10030979at2759"/>
<dbReference type="AlphaFoldDB" id="A0A6G1Q952"/>
<dbReference type="InterPro" id="IPR015615">
    <property type="entry name" value="TGF-beta-rel"/>
</dbReference>
<evidence type="ECO:0000256" key="4">
    <source>
        <dbReference type="ARBA" id="ARBA00022729"/>
    </source>
</evidence>
<evidence type="ECO:0000259" key="10">
    <source>
        <dbReference type="PROSITE" id="PS51362"/>
    </source>
</evidence>
<evidence type="ECO:0000256" key="8">
    <source>
        <dbReference type="RuleBase" id="RU000354"/>
    </source>
</evidence>
<gene>
    <name evidence="11" type="ORF">EXN66_Car014867</name>
</gene>
<dbReference type="InterPro" id="IPR001839">
    <property type="entry name" value="TGF-b_C"/>
</dbReference>
<evidence type="ECO:0000256" key="9">
    <source>
        <dbReference type="SAM" id="SignalP"/>
    </source>
</evidence>
<keyword evidence="6" id="KW-1015">Disulfide bond</keyword>
<dbReference type="Gene3D" id="2.10.90.10">
    <property type="entry name" value="Cystine-knot cytokines"/>
    <property type="match status" value="1"/>
</dbReference>
<dbReference type="Proteomes" id="UP000503349">
    <property type="component" value="Chromosome 14"/>
</dbReference>
<evidence type="ECO:0000256" key="7">
    <source>
        <dbReference type="ARBA" id="ARBA00023180"/>
    </source>
</evidence>
<reference evidence="11 12" key="1">
    <citation type="submission" date="2019-02" db="EMBL/GenBank/DDBJ databases">
        <title>Opniocepnalus argus genome.</title>
        <authorList>
            <person name="Zhou C."/>
            <person name="Xiao S."/>
        </authorList>
    </citation>
    <scope>NUCLEOTIDE SEQUENCE [LARGE SCALE GENOMIC DNA]</scope>
    <source>
        <strain evidence="11">OARG1902GOOAL</strain>
        <tissue evidence="11">Muscle</tissue>
    </source>
</reference>
<sequence length="377" mass="42472">MLRSHTHQLVSCSLLLLICVSSSGESRPHMARNNTPDVNITNSQKTLLLEAKKNAILSSLSEDREPRPTQKASDEELRKIRELYREKLSEMRGTSTPPIGETGQSTLTTVLFPATVEPLKGRQRGEHLQSDQWTQWYKAVFPKISIIHTELSLAQAALKISRQILNKPVFIQPEVRREVKVKVNGMKPVNTAAWTHIEALIGGNFSSTEDVMDISTEVEKWMRADGQTLIVDVGMVAAGRDVLMENPTISIEIGLVQPKPLQRIRRSNKEDECDERGWCCRKSVTVSFKDIGWTDWVVAPAEYTMHYCDGTCPHNYKPASMHTQVKSRLHQITKGETPRPCCVPAAYEPMVLMHYNSKGRLKLTAFNDLIVSKCHCA</sequence>
<evidence type="ECO:0000256" key="6">
    <source>
        <dbReference type="ARBA" id="ARBA00023157"/>
    </source>
</evidence>
<keyword evidence="3" id="KW-0964">Secreted</keyword>
<protein>
    <submittedName>
        <fullName evidence="11">Growth/differentiation factor 15</fullName>
    </submittedName>
</protein>
<dbReference type="GO" id="GO:0008083">
    <property type="term" value="F:growth factor activity"/>
    <property type="evidence" value="ECO:0007669"/>
    <property type="project" value="UniProtKB-KW"/>
</dbReference>
<feature type="domain" description="TGF-beta family profile" evidence="10">
    <location>
        <begin position="263"/>
        <end position="377"/>
    </location>
</feature>
<proteinExistence type="inferred from homology"/>
<dbReference type="InterPro" id="IPR029034">
    <property type="entry name" value="Cystine-knot_cytokine"/>
</dbReference>
<dbReference type="PROSITE" id="PS51362">
    <property type="entry name" value="TGF_BETA_2"/>
    <property type="match status" value="1"/>
</dbReference>
<feature type="signal peptide" evidence="9">
    <location>
        <begin position="1"/>
        <end position="24"/>
    </location>
</feature>
<name>A0A6G1Q952_CHAAH</name>
<evidence type="ECO:0000256" key="5">
    <source>
        <dbReference type="ARBA" id="ARBA00023030"/>
    </source>
</evidence>
<dbReference type="PRINTS" id="PR00669">
    <property type="entry name" value="INHIBINA"/>
</dbReference>
<evidence type="ECO:0000256" key="2">
    <source>
        <dbReference type="ARBA" id="ARBA00006656"/>
    </source>
</evidence>
<evidence type="ECO:0000313" key="11">
    <source>
        <dbReference type="EMBL" id="KAF3699180.1"/>
    </source>
</evidence>
<dbReference type="PANTHER" id="PTHR11848">
    <property type="entry name" value="TGF-BETA FAMILY"/>
    <property type="match status" value="1"/>
</dbReference>
<dbReference type="GO" id="GO:0005615">
    <property type="term" value="C:extracellular space"/>
    <property type="evidence" value="ECO:0007669"/>
    <property type="project" value="TreeGrafter"/>
</dbReference>
<comment type="similarity">
    <text evidence="2 8">Belongs to the TGF-beta family.</text>
</comment>
<dbReference type="EMBL" id="CM015725">
    <property type="protein sequence ID" value="KAF3699180.1"/>
    <property type="molecule type" value="Genomic_DNA"/>
</dbReference>
<keyword evidence="5 8" id="KW-0339">Growth factor</keyword>
<keyword evidence="4 9" id="KW-0732">Signal</keyword>
<dbReference type="SUPFAM" id="SSF57501">
    <property type="entry name" value="Cystine-knot cytokines"/>
    <property type="match status" value="1"/>
</dbReference>
<reference evidence="12" key="2">
    <citation type="submission" date="2019-02" db="EMBL/GenBank/DDBJ databases">
        <title>Opniocepnalus argus Var Kimnra genome.</title>
        <authorList>
            <person name="Zhou C."/>
            <person name="Xiao S."/>
        </authorList>
    </citation>
    <scope>NUCLEOTIDE SEQUENCE [LARGE SCALE GENOMIC DNA]</scope>
</reference>
<dbReference type="PANTHER" id="PTHR11848:SF78">
    <property type="entry name" value="GROWTH_DIFFERENTIATION FACTOR 15"/>
    <property type="match status" value="1"/>
</dbReference>